<proteinExistence type="predicted"/>
<dbReference type="EMBL" id="JADWDJ010000003">
    <property type="protein sequence ID" value="KAG5282927.1"/>
    <property type="molecule type" value="Genomic_DNA"/>
</dbReference>
<dbReference type="AlphaFoldDB" id="A0AAV6HA93"/>
<protein>
    <submittedName>
        <fullName evidence="1">Uncharacterized protein</fullName>
    </submittedName>
</protein>
<keyword evidence="2" id="KW-1185">Reference proteome</keyword>
<comment type="caution">
    <text evidence="1">The sequence shown here is derived from an EMBL/GenBank/DDBJ whole genome shotgun (WGS) entry which is preliminary data.</text>
</comment>
<sequence>MCWPGTRSQVPPPRTLHLSLKCLSAEVDSPCTARTGTPHQQWSPLPVSPPLSNHFNIDFPSTRTGTLPWCGGFIQTPVHPPCNNSSTGQ</sequence>
<name>A0AAV6HA93_9TELE</name>
<organism evidence="1 2">
    <name type="scientific">Alosa alosa</name>
    <name type="common">allis shad</name>
    <dbReference type="NCBI Taxonomy" id="278164"/>
    <lineage>
        <taxon>Eukaryota</taxon>
        <taxon>Metazoa</taxon>
        <taxon>Chordata</taxon>
        <taxon>Craniata</taxon>
        <taxon>Vertebrata</taxon>
        <taxon>Euteleostomi</taxon>
        <taxon>Actinopterygii</taxon>
        <taxon>Neopterygii</taxon>
        <taxon>Teleostei</taxon>
        <taxon>Clupei</taxon>
        <taxon>Clupeiformes</taxon>
        <taxon>Clupeoidei</taxon>
        <taxon>Clupeidae</taxon>
        <taxon>Alosa</taxon>
    </lineage>
</organism>
<dbReference type="Proteomes" id="UP000823561">
    <property type="component" value="Chromosome 3"/>
</dbReference>
<accession>A0AAV6HA93</accession>
<gene>
    <name evidence="1" type="ORF">AALO_G00036250</name>
</gene>
<reference evidence="1" key="1">
    <citation type="submission" date="2020-10" db="EMBL/GenBank/DDBJ databases">
        <title>Chromosome-scale genome assembly of the Allis shad, Alosa alosa.</title>
        <authorList>
            <person name="Margot Z."/>
            <person name="Christophe K."/>
            <person name="Cabau C."/>
            <person name="Louis A."/>
            <person name="Berthelot C."/>
            <person name="Parey E."/>
            <person name="Roest Crollius H."/>
            <person name="Montfort J."/>
            <person name="Robinson-Rechavi M."/>
            <person name="Bucao C."/>
            <person name="Bouchez O."/>
            <person name="Gislard M."/>
            <person name="Lluch J."/>
            <person name="Milhes M."/>
            <person name="Lampietro C."/>
            <person name="Lopez Roques C."/>
            <person name="Donnadieu C."/>
            <person name="Braasch I."/>
            <person name="Desvignes T."/>
            <person name="Postlethwait J."/>
            <person name="Bobe J."/>
            <person name="Guiguen Y."/>
        </authorList>
    </citation>
    <scope>NUCLEOTIDE SEQUENCE</scope>
    <source>
        <strain evidence="1">M-15738</strain>
        <tissue evidence="1">Blood</tissue>
    </source>
</reference>
<evidence type="ECO:0000313" key="2">
    <source>
        <dbReference type="Proteomes" id="UP000823561"/>
    </source>
</evidence>
<evidence type="ECO:0000313" key="1">
    <source>
        <dbReference type="EMBL" id="KAG5282927.1"/>
    </source>
</evidence>